<feature type="chain" id="PRO_5037423096" evidence="2">
    <location>
        <begin position="31"/>
        <end position="438"/>
    </location>
</feature>
<dbReference type="EMBL" id="CP064782">
    <property type="protein sequence ID" value="QWT49194.1"/>
    <property type="molecule type" value="Genomic_DNA"/>
</dbReference>
<keyword evidence="4" id="KW-1185">Reference proteome</keyword>
<evidence type="ECO:0000313" key="4">
    <source>
        <dbReference type="Proteomes" id="UP000683428"/>
    </source>
</evidence>
<feature type="signal peptide" evidence="2">
    <location>
        <begin position="1"/>
        <end position="30"/>
    </location>
</feature>
<gene>
    <name evidence="3" type="ORF">Azoinq_00815</name>
</gene>
<evidence type="ECO:0000256" key="1">
    <source>
        <dbReference type="SAM" id="MobiDB-lite"/>
    </source>
</evidence>
<keyword evidence="2" id="KW-0732">Signal</keyword>
<dbReference type="Proteomes" id="UP000683428">
    <property type="component" value="Chromosome"/>
</dbReference>
<feature type="region of interest" description="Disordered" evidence="1">
    <location>
        <begin position="35"/>
        <end position="82"/>
    </location>
</feature>
<dbReference type="Pfam" id="PF07759">
    <property type="entry name" value="DUF1615"/>
    <property type="match status" value="1"/>
</dbReference>
<organism evidence="3 4">
    <name type="scientific">Azospira inquinata</name>
    <dbReference type="NCBI Taxonomy" id="2785627"/>
    <lineage>
        <taxon>Bacteria</taxon>
        <taxon>Pseudomonadati</taxon>
        <taxon>Pseudomonadota</taxon>
        <taxon>Betaproteobacteria</taxon>
        <taxon>Rhodocyclales</taxon>
        <taxon>Rhodocyclaceae</taxon>
        <taxon>Azospira</taxon>
    </lineage>
</organism>
<dbReference type="InterPro" id="IPR011673">
    <property type="entry name" value="DUF1615"/>
</dbReference>
<evidence type="ECO:0000313" key="3">
    <source>
        <dbReference type="EMBL" id="QWT49194.1"/>
    </source>
</evidence>
<feature type="compositionally biased region" description="Pro residues" evidence="1">
    <location>
        <begin position="35"/>
        <end position="46"/>
    </location>
</feature>
<evidence type="ECO:0000256" key="2">
    <source>
        <dbReference type="SAM" id="SignalP"/>
    </source>
</evidence>
<sequence length="438" mass="47530">MNFPVSAPIPRSLSLAIAGLGLLAGCATQAPVPVQPAPAPAQPAPTTPAVAPGLPVTPGEPIQVKPLPPVPAPAPQAAPAPARPAMIGEKDAKAMIARYIPAKAPDRMGWAGDIYVAFATMRITVSPQNICSAVAVIEQESSFQADPVVPGLGNIVWQEVEKKAGKYHIPLAVVKTALLKPSKDGRSYKSRIDALRTEKEMDELFHEIMGEIPHGEKLFAQKDPVKTAGPMQVSVDFAREHMKTRPYPYRHGGDIRPEVFTRHGGVYFGVADLLDYPVTYSHPIYRFADYNGGRYSSRNAAFQSALALLAHKSLAPDGDLLRYDGNNQPSRETSSTQKLLYGLTGKLGLGKGEIDRDLRLEKEPGFAQTALYQRVFALADKAAGRPLTKEMFPRIDLKSPKIHHHLTTEWFAHKVDAKYQACLARVPMPTAPTPQPSL</sequence>
<dbReference type="RefSeq" id="WP_216127858.1">
    <property type="nucleotide sequence ID" value="NZ_CP064782.1"/>
</dbReference>
<reference evidence="3" key="1">
    <citation type="submission" date="2020-11" db="EMBL/GenBank/DDBJ databases">
        <title>Azospira inquinata sp. nov.</title>
        <authorList>
            <person name="Moe W.M."/>
            <person name="Mikes M.C."/>
        </authorList>
    </citation>
    <scope>NUCLEOTIDE SEQUENCE</scope>
    <source>
        <strain evidence="3">Azo-3</strain>
    </source>
</reference>
<protein>
    <submittedName>
        <fullName evidence="3">DUF1615 domain-containing protein</fullName>
    </submittedName>
</protein>
<proteinExistence type="predicted"/>
<dbReference type="AlphaFoldDB" id="A0A975SMQ7"/>
<feature type="compositionally biased region" description="Pro residues" evidence="1">
    <location>
        <begin position="66"/>
        <end position="82"/>
    </location>
</feature>
<dbReference type="KEGG" id="aiq:Azoinq_00815"/>
<name>A0A975SMQ7_9RHOO</name>
<accession>A0A975SMQ7</accession>